<evidence type="ECO:0000256" key="2">
    <source>
        <dbReference type="ARBA" id="ARBA00004696"/>
    </source>
</evidence>
<evidence type="ECO:0000313" key="12">
    <source>
        <dbReference type="Proteomes" id="UP001312908"/>
    </source>
</evidence>
<evidence type="ECO:0000256" key="3">
    <source>
        <dbReference type="ARBA" id="ARBA00022605"/>
    </source>
</evidence>
<keyword evidence="5 8" id="KW-0822">Tryptophan biosynthesis</keyword>
<name>A0ABU7U4Z6_9PROT</name>
<evidence type="ECO:0000256" key="7">
    <source>
        <dbReference type="ARBA" id="ARBA00023239"/>
    </source>
</evidence>
<evidence type="ECO:0000256" key="6">
    <source>
        <dbReference type="ARBA" id="ARBA00023141"/>
    </source>
</evidence>
<keyword evidence="12" id="KW-1185">Reference proteome</keyword>
<dbReference type="PANTHER" id="PTHR22854">
    <property type="entry name" value="TRYPTOPHAN BIOSYNTHESIS PROTEIN"/>
    <property type="match status" value="1"/>
</dbReference>
<sequence>MVEVIKARMSNSSSHHPESEQGAASHHHAHEPDAMDVGDPANTTLDLDAPAEIPDVLARICARMRIDVEQRSQITPLKEISARAREIDTPTRGFGHALKQMAANCQVGLIAEIKKASPSAGIIRPNYDPAMIAQSYQAAGATCLSVLTESACFHGDTEDLEQVRAASTLPILRKDFIVDPWQVHESRIIGADCILIILAALTDSEASDLIALARGLDMDVLCEVHSELELTRALSLDTVLIGINNRNLRTLKTDIRTTFELAPLVPPDRIVISESGIKTHEDVLRIGEAGASGLLVGESLLREEDPGLAARRLMGTL</sequence>
<accession>A0ABU7U4Z6</accession>
<dbReference type="InterPro" id="IPR045186">
    <property type="entry name" value="Indole-3-glycerol_P_synth"/>
</dbReference>
<gene>
    <name evidence="8" type="primary">trpC</name>
    <name evidence="11" type="ORF">DOFOFD_07990</name>
</gene>
<evidence type="ECO:0000313" key="11">
    <source>
        <dbReference type="EMBL" id="MEE8658949.1"/>
    </source>
</evidence>
<keyword evidence="3 8" id="KW-0028">Amino-acid biosynthesis</keyword>
<keyword evidence="4 8" id="KW-0210">Decarboxylase</keyword>
<dbReference type="PANTHER" id="PTHR22854:SF2">
    <property type="entry name" value="INDOLE-3-GLYCEROL-PHOSPHATE SYNTHASE"/>
    <property type="match status" value="1"/>
</dbReference>
<dbReference type="InterPro" id="IPR011060">
    <property type="entry name" value="RibuloseP-bd_barrel"/>
</dbReference>
<evidence type="ECO:0000256" key="9">
    <source>
        <dbReference type="SAM" id="MobiDB-lite"/>
    </source>
</evidence>
<keyword evidence="7 8" id="KW-0456">Lyase</keyword>
<dbReference type="EC" id="4.1.1.48" evidence="8"/>
<dbReference type="InterPro" id="IPR013785">
    <property type="entry name" value="Aldolase_TIM"/>
</dbReference>
<evidence type="ECO:0000256" key="8">
    <source>
        <dbReference type="HAMAP-Rule" id="MF_00134"/>
    </source>
</evidence>
<feature type="domain" description="Indole-3-glycerol phosphate synthase" evidence="10">
    <location>
        <begin position="57"/>
        <end position="313"/>
    </location>
</feature>
<evidence type="ECO:0000259" key="10">
    <source>
        <dbReference type="Pfam" id="PF00218"/>
    </source>
</evidence>
<comment type="caution">
    <text evidence="11">The sequence shown here is derived from an EMBL/GenBank/DDBJ whole genome shotgun (WGS) entry which is preliminary data.</text>
</comment>
<dbReference type="CDD" id="cd00331">
    <property type="entry name" value="IGPS"/>
    <property type="match status" value="1"/>
</dbReference>
<evidence type="ECO:0000256" key="1">
    <source>
        <dbReference type="ARBA" id="ARBA00001633"/>
    </source>
</evidence>
<dbReference type="Gene3D" id="3.20.20.70">
    <property type="entry name" value="Aldolase class I"/>
    <property type="match status" value="1"/>
</dbReference>
<dbReference type="Pfam" id="PF00218">
    <property type="entry name" value="IGPS"/>
    <property type="match status" value="1"/>
</dbReference>
<comment type="similarity">
    <text evidence="8">Belongs to the TrpC family.</text>
</comment>
<dbReference type="NCBIfam" id="NF001377">
    <property type="entry name" value="PRK00278.2-4"/>
    <property type="match status" value="1"/>
</dbReference>
<evidence type="ECO:0000256" key="5">
    <source>
        <dbReference type="ARBA" id="ARBA00022822"/>
    </source>
</evidence>
<dbReference type="HAMAP" id="MF_00134_B">
    <property type="entry name" value="IGPS_B"/>
    <property type="match status" value="1"/>
</dbReference>
<organism evidence="11 12">
    <name type="scientific">Sorlinia euscelidii</name>
    <dbReference type="NCBI Taxonomy" id="3081148"/>
    <lineage>
        <taxon>Bacteria</taxon>
        <taxon>Pseudomonadati</taxon>
        <taxon>Pseudomonadota</taxon>
        <taxon>Alphaproteobacteria</taxon>
        <taxon>Acetobacterales</taxon>
        <taxon>Acetobacteraceae</taxon>
        <taxon>Sorlinia</taxon>
    </lineage>
</organism>
<dbReference type="SUPFAM" id="SSF51366">
    <property type="entry name" value="Ribulose-phoshate binding barrel"/>
    <property type="match status" value="1"/>
</dbReference>
<evidence type="ECO:0000256" key="4">
    <source>
        <dbReference type="ARBA" id="ARBA00022793"/>
    </source>
</evidence>
<feature type="region of interest" description="Disordered" evidence="9">
    <location>
        <begin position="1"/>
        <end position="47"/>
    </location>
</feature>
<dbReference type="EMBL" id="JAWJZY010000003">
    <property type="protein sequence ID" value="MEE8658949.1"/>
    <property type="molecule type" value="Genomic_DNA"/>
</dbReference>
<protein>
    <recommendedName>
        <fullName evidence="8">Indole-3-glycerol phosphate synthase</fullName>
        <shortName evidence="8">IGPS</shortName>
        <ecNumber evidence="8">4.1.1.48</ecNumber>
    </recommendedName>
</protein>
<dbReference type="PROSITE" id="PS00614">
    <property type="entry name" value="IGPS"/>
    <property type="match status" value="1"/>
</dbReference>
<dbReference type="InterPro" id="IPR001468">
    <property type="entry name" value="Indole-3-GlycerolPSynthase_CS"/>
</dbReference>
<dbReference type="InterPro" id="IPR013798">
    <property type="entry name" value="Indole-3-glycerol_P_synth_dom"/>
</dbReference>
<proteinExistence type="inferred from homology"/>
<dbReference type="Proteomes" id="UP001312908">
    <property type="component" value="Unassembled WGS sequence"/>
</dbReference>
<comment type="pathway">
    <text evidence="2 8">Amino-acid biosynthesis; L-tryptophan biosynthesis; L-tryptophan from chorismate: step 4/5.</text>
</comment>
<reference evidence="11 12" key="1">
    <citation type="submission" date="2023-10" db="EMBL/GenBank/DDBJ databases">
        <title>Sorlinia euscelidii gen. nov., sp. nov., an acetic acid bacteria isolated from the gut of Euscelidius variegatus emitter.</title>
        <authorList>
            <person name="Michoud G."/>
            <person name="Marasco R."/>
            <person name="Seferji K."/>
            <person name="Gonella E."/>
            <person name="Garuglieri E."/>
            <person name="Alma A."/>
            <person name="Mapelli F."/>
            <person name="Borin S."/>
            <person name="Daffonchio D."/>
            <person name="Crotti E."/>
        </authorList>
    </citation>
    <scope>NUCLEOTIDE SEQUENCE [LARGE SCALE GENOMIC DNA]</scope>
    <source>
        <strain evidence="11 12">EV16P</strain>
    </source>
</reference>
<comment type="catalytic activity">
    <reaction evidence="1 8">
        <text>1-(2-carboxyphenylamino)-1-deoxy-D-ribulose 5-phosphate + H(+) = (1S,2R)-1-C-(indol-3-yl)glycerol 3-phosphate + CO2 + H2O</text>
        <dbReference type="Rhea" id="RHEA:23476"/>
        <dbReference type="ChEBI" id="CHEBI:15377"/>
        <dbReference type="ChEBI" id="CHEBI:15378"/>
        <dbReference type="ChEBI" id="CHEBI:16526"/>
        <dbReference type="ChEBI" id="CHEBI:58613"/>
        <dbReference type="ChEBI" id="CHEBI:58866"/>
        <dbReference type="EC" id="4.1.1.48"/>
    </reaction>
</comment>
<keyword evidence="6 8" id="KW-0057">Aromatic amino acid biosynthesis</keyword>